<comment type="subcellular location">
    <subcellularLocation>
        <location evidence="1">Membrane</location>
        <topology evidence="1">Multi-pass membrane protein</topology>
    </subcellularLocation>
</comment>
<organism evidence="6 7">
    <name type="scientific">Candidatus Cetobacterium colombiensis</name>
    <dbReference type="NCBI Taxonomy" id="3073100"/>
    <lineage>
        <taxon>Bacteria</taxon>
        <taxon>Fusobacteriati</taxon>
        <taxon>Fusobacteriota</taxon>
        <taxon>Fusobacteriia</taxon>
        <taxon>Fusobacteriales</taxon>
        <taxon>Fusobacteriaceae</taxon>
        <taxon>Cetobacterium</taxon>
    </lineage>
</organism>
<accession>A0ABU4W8S9</accession>
<dbReference type="PANTHER" id="PTHR43424:SF1">
    <property type="entry name" value="LOCUS PUTATIVE PROTEIN 1-RELATED"/>
    <property type="match status" value="1"/>
</dbReference>
<proteinExistence type="predicted"/>
<dbReference type="PANTHER" id="PTHR43424">
    <property type="entry name" value="LOCUS PUTATIVE PROTEIN 1-RELATED"/>
    <property type="match status" value="1"/>
</dbReference>
<feature type="transmembrane region" description="Helical" evidence="5">
    <location>
        <begin position="418"/>
        <end position="438"/>
    </location>
</feature>
<dbReference type="EMBL" id="JAVIKH010000001">
    <property type="protein sequence ID" value="MDX8334913.1"/>
    <property type="molecule type" value="Genomic_DNA"/>
</dbReference>
<protein>
    <submittedName>
        <fullName evidence="6">Flippase</fullName>
    </submittedName>
</protein>
<dbReference type="InterPro" id="IPR052556">
    <property type="entry name" value="PolySynth_Transporter"/>
</dbReference>
<feature type="transmembrane region" description="Helical" evidence="5">
    <location>
        <begin position="212"/>
        <end position="235"/>
    </location>
</feature>
<dbReference type="InterPro" id="IPR002797">
    <property type="entry name" value="Polysacc_synth"/>
</dbReference>
<feature type="transmembrane region" description="Helical" evidence="5">
    <location>
        <begin position="41"/>
        <end position="62"/>
    </location>
</feature>
<evidence type="ECO:0000256" key="3">
    <source>
        <dbReference type="ARBA" id="ARBA00022989"/>
    </source>
</evidence>
<feature type="transmembrane region" description="Helical" evidence="5">
    <location>
        <begin position="83"/>
        <end position="107"/>
    </location>
</feature>
<evidence type="ECO:0000256" key="4">
    <source>
        <dbReference type="ARBA" id="ARBA00023136"/>
    </source>
</evidence>
<dbReference type="Proteomes" id="UP001279681">
    <property type="component" value="Unassembled WGS sequence"/>
</dbReference>
<dbReference type="Pfam" id="PF01943">
    <property type="entry name" value="Polysacc_synt"/>
    <property type="match status" value="1"/>
</dbReference>
<keyword evidence="3 5" id="KW-1133">Transmembrane helix</keyword>
<dbReference type="CDD" id="cd13128">
    <property type="entry name" value="MATE_Wzx_like"/>
    <property type="match status" value="1"/>
</dbReference>
<feature type="transmembrane region" description="Helical" evidence="5">
    <location>
        <begin position="119"/>
        <end position="139"/>
    </location>
</feature>
<keyword evidence="2 5" id="KW-0812">Transmembrane</keyword>
<evidence type="ECO:0000256" key="5">
    <source>
        <dbReference type="SAM" id="Phobius"/>
    </source>
</evidence>
<evidence type="ECO:0000313" key="6">
    <source>
        <dbReference type="EMBL" id="MDX8334913.1"/>
    </source>
</evidence>
<name>A0ABU4W8S9_9FUSO</name>
<feature type="transmembrane region" description="Helical" evidence="5">
    <location>
        <begin position="255"/>
        <end position="274"/>
    </location>
</feature>
<evidence type="ECO:0000256" key="1">
    <source>
        <dbReference type="ARBA" id="ARBA00004141"/>
    </source>
</evidence>
<keyword evidence="4 5" id="KW-0472">Membrane</keyword>
<evidence type="ECO:0000313" key="7">
    <source>
        <dbReference type="Proteomes" id="UP001279681"/>
    </source>
</evidence>
<gene>
    <name evidence="6" type="ORF">RFV38_00115</name>
</gene>
<feature type="transmembrane region" description="Helical" evidence="5">
    <location>
        <begin position="329"/>
        <end position="349"/>
    </location>
</feature>
<feature type="transmembrane region" description="Helical" evidence="5">
    <location>
        <begin position="444"/>
        <end position="464"/>
    </location>
</feature>
<feature type="transmembrane region" description="Helical" evidence="5">
    <location>
        <begin position="381"/>
        <end position="398"/>
    </location>
</feature>
<reference evidence="7" key="1">
    <citation type="submission" date="2023-07" db="EMBL/GenBank/DDBJ databases">
        <authorList>
            <person name="Colorado M.A."/>
            <person name="Villamil L.M."/>
            <person name="Melo J.F."/>
            <person name="Rodriguez J.A."/>
            <person name="Ruiz R.Y."/>
        </authorList>
    </citation>
    <scope>NUCLEOTIDE SEQUENCE [LARGE SCALE GENOMIC DNA]</scope>
    <source>
        <strain evidence="7">C33</strain>
    </source>
</reference>
<feature type="transmembrane region" description="Helical" evidence="5">
    <location>
        <begin position="7"/>
        <end position="29"/>
    </location>
</feature>
<feature type="transmembrane region" description="Helical" evidence="5">
    <location>
        <begin position="294"/>
        <end position="317"/>
    </location>
</feature>
<dbReference type="RefSeq" id="WP_320312327.1">
    <property type="nucleotide sequence ID" value="NZ_JAVIKH010000001.1"/>
</dbReference>
<keyword evidence="7" id="KW-1185">Reference proteome</keyword>
<comment type="caution">
    <text evidence="6">The sequence shown here is derived from an EMBL/GenBank/DDBJ whole genome shotgun (WGS) entry which is preliminary data.</text>
</comment>
<sequence>MSNLTKNYLYNIVSLLTGVLFPFITFPYISRILMPEYLGKISFVQSLTNYFITLALLGIPAYGIRELSRAKVSQDKREFSKNFTELLVISLVMSIVSFLLFFSIIMISQKLNDVKELLYIYSFQVIFAFLNLDYFFIALEKHKRRTMRSVILRFISLALILILVKKPTDYIKYGFILVFPELLARIIDIYLCKDYIDLNIRKLNLKKHFKPLFTIFLYVFSVGIYVNLDATMLGIMKTETEVGLYTTGSKLVRMVIPIMSVLGTVMAPKIIGYIKNKDKDKIYDTMDKFMDFNIILGIPATFLMIYLSKDIILLISGDKFIDSNLTMKIISAIIIFLPVGTFFGGQLLLPNDKEKLVFKVAITGMIFNVIFNFILIPKFSIEGAAFATAFTEILICLYRGYEVKKIYPDYIFFSKERLNYMGLGLGAFLCIFLLKNMITENSLYNIIFFSSIYGVIYFGGLLLLKDKNITTILKKIKVKKESVL</sequence>
<evidence type="ECO:0000256" key="2">
    <source>
        <dbReference type="ARBA" id="ARBA00022692"/>
    </source>
</evidence>
<feature type="transmembrane region" description="Helical" evidence="5">
    <location>
        <begin position="356"/>
        <end position="375"/>
    </location>
</feature>